<dbReference type="Pfam" id="PF05163">
    <property type="entry name" value="DinB"/>
    <property type="match status" value="1"/>
</dbReference>
<dbReference type="AlphaFoldDB" id="A0A9X2SCR7"/>
<keyword evidence="5" id="KW-1185">Reference proteome</keyword>
<proteinExistence type="inferred from homology"/>
<protein>
    <submittedName>
        <fullName evidence="4">DinB family protein</fullName>
    </submittedName>
</protein>
<gene>
    <name evidence="4" type="ORF">NQZ67_21305</name>
</gene>
<dbReference type="EMBL" id="JANIPJ010000017">
    <property type="protein sequence ID" value="MCR2806422.1"/>
    <property type="molecule type" value="Genomic_DNA"/>
</dbReference>
<feature type="binding site" evidence="3">
    <location>
        <position position="129"/>
    </location>
    <ligand>
        <name>a divalent metal cation</name>
        <dbReference type="ChEBI" id="CHEBI:60240"/>
    </ligand>
</feature>
<evidence type="ECO:0000256" key="3">
    <source>
        <dbReference type="PIRSR" id="PIRSR607837-1"/>
    </source>
</evidence>
<dbReference type="SUPFAM" id="SSF109854">
    <property type="entry name" value="DinB/YfiT-like putative metalloenzymes"/>
    <property type="match status" value="1"/>
</dbReference>
<evidence type="ECO:0000313" key="4">
    <source>
        <dbReference type="EMBL" id="MCR2806422.1"/>
    </source>
</evidence>
<comment type="similarity">
    <text evidence="1">Belongs to the DinB family.</text>
</comment>
<evidence type="ECO:0000256" key="1">
    <source>
        <dbReference type="ARBA" id="ARBA00008635"/>
    </source>
</evidence>
<sequence length="164" mass="18475">MYNNLEQFAAEWKNESKMTEATLQALTDDSLSQAIRENRRTIQSLAWHLVASVGYMASLGLRFDAPAPDRIPDTAAEIAEAYSRVSRALLEAVLTQWSDDRLGETQHLFGEEWQNGASLRFTVMHQAHHRGQLTVLISQAGLRVPELYGPTYDSWIEKGMEPLA</sequence>
<feature type="binding site" evidence="3">
    <location>
        <position position="48"/>
    </location>
    <ligand>
        <name>a divalent metal cation</name>
        <dbReference type="ChEBI" id="CHEBI:60240"/>
    </ligand>
</feature>
<accession>A0A9X2SCR7</accession>
<dbReference type="InterPro" id="IPR007837">
    <property type="entry name" value="DinB"/>
</dbReference>
<evidence type="ECO:0000256" key="2">
    <source>
        <dbReference type="ARBA" id="ARBA00022723"/>
    </source>
</evidence>
<dbReference type="RefSeq" id="WP_257449853.1">
    <property type="nucleotide sequence ID" value="NZ_JANIPJ010000017.1"/>
</dbReference>
<reference evidence="4" key="1">
    <citation type="submission" date="2022-08" db="EMBL/GenBank/DDBJ databases">
        <title>The genomic sequence of strain Paenibacillus sp. SCIV0701.</title>
        <authorList>
            <person name="Zhao H."/>
        </authorList>
    </citation>
    <scope>NUCLEOTIDE SEQUENCE</scope>
    <source>
        <strain evidence="4">SCIV0701</strain>
    </source>
</reference>
<dbReference type="InterPro" id="IPR034660">
    <property type="entry name" value="DinB/YfiT-like"/>
</dbReference>
<name>A0A9X2SCR7_9BACL</name>
<dbReference type="GO" id="GO:0046872">
    <property type="term" value="F:metal ion binding"/>
    <property type="evidence" value="ECO:0007669"/>
    <property type="project" value="UniProtKB-KW"/>
</dbReference>
<dbReference type="Proteomes" id="UP001141950">
    <property type="component" value="Unassembled WGS sequence"/>
</dbReference>
<keyword evidence="2 3" id="KW-0479">Metal-binding</keyword>
<feature type="binding site" evidence="3">
    <location>
        <position position="125"/>
    </location>
    <ligand>
        <name>a divalent metal cation</name>
        <dbReference type="ChEBI" id="CHEBI:60240"/>
    </ligand>
</feature>
<comment type="caution">
    <text evidence="4">The sequence shown here is derived from an EMBL/GenBank/DDBJ whole genome shotgun (WGS) entry which is preliminary data.</text>
</comment>
<evidence type="ECO:0000313" key="5">
    <source>
        <dbReference type="Proteomes" id="UP001141950"/>
    </source>
</evidence>
<dbReference type="Gene3D" id="1.20.120.450">
    <property type="entry name" value="dinb family like domain"/>
    <property type="match status" value="1"/>
</dbReference>
<organism evidence="4 5">
    <name type="scientific">Paenibacillus soyae</name>
    <dbReference type="NCBI Taxonomy" id="2969249"/>
    <lineage>
        <taxon>Bacteria</taxon>
        <taxon>Bacillati</taxon>
        <taxon>Bacillota</taxon>
        <taxon>Bacilli</taxon>
        <taxon>Bacillales</taxon>
        <taxon>Paenibacillaceae</taxon>
        <taxon>Paenibacillus</taxon>
    </lineage>
</organism>